<keyword evidence="3" id="KW-0813">Transport</keyword>
<evidence type="ECO:0000256" key="5">
    <source>
        <dbReference type="ARBA" id="ARBA00022558"/>
    </source>
</evidence>
<evidence type="ECO:0000313" key="12">
    <source>
        <dbReference type="EMBL" id="QMR39607.1"/>
    </source>
</evidence>
<evidence type="ECO:0000259" key="11">
    <source>
        <dbReference type="Pfam" id="PF13954"/>
    </source>
</evidence>
<evidence type="ECO:0000313" key="13">
    <source>
        <dbReference type="Proteomes" id="UP000514462"/>
    </source>
</evidence>
<dbReference type="GO" id="GO:0009279">
    <property type="term" value="C:cell outer membrane"/>
    <property type="evidence" value="ECO:0007669"/>
    <property type="project" value="UniProtKB-SubCell"/>
</dbReference>
<dbReference type="Pfam" id="PF00577">
    <property type="entry name" value="Usher"/>
    <property type="match status" value="1"/>
</dbReference>
<dbReference type="InterPro" id="IPR025885">
    <property type="entry name" value="PapC_N"/>
</dbReference>
<evidence type="ECO:0000259" key="10">
    <source>
        <dbReference type="Pfam" id="PF13953"/>
    </source>
</evidence>
<dbReference type="Gene3D" id="2.60.40.3110">
    <property type="match status" value="1"/>
</dbReference>
<dbReference type="InterPro" id="IPR025949">
    <property type="entry name" value="PapC-like_C"/>
</dbReference>
<dbReference type="PANTHER" id="PTHR30451:SF21">
    <property type="entry name" value="FIMBRIAL USHER DOMAIN-CONTAINING PROTEIN YDET-RELATED"/>
    <property type="match status" value="1"/>
</dbReference>
<dbReference type="RefSeq" id="WP_182015229.1">
    <property type="nucleotide sequence ID" value="NZ_CP055904.1"/>
</dbReference>
<name>A0AAP9U5T0_KLEAE</name>
<dbReference type="InterPro" id="IPR037224">
    <property type="entry name" value="PapC_N_sf"/>
</dbReference>
<evidence type="ECO:0000256" key="8">
    <source>
        <dbReference type="ARBA" id="ARBA00023136"/>
    </source>
</evidence>
<evidence type="ECO:0000256" key="1">
    <source>
        <dbReference type="ARBA" id="ARBA00004571"/>
    </source>
</evidence>
<dbReference type="GO" id="GO:0015473">
    <property type="term" value="F:fimbrial usher porin activity"/>
    <property type="evidence" value="ECO:0007669"/>
    <property type="project" value="InterPro"/>
</dbReference>
<dbReference type="Pfam" id="PF13953">
    <property type="entry name" value="PapC_C"/>
    <property type="match status" value="1"/>
</dbReference>
<accession>A0AAP9U5T0</accession>
<keyword evidence="7" id="KW-0732">Signal</keyword>
<dbReference type="Gene3D" id="2.60.40.2070">
    <property type="match status" value="1"/>
</dbReference>
<comment type="subcellular location">
    <subcellularLocation>
        <location evidence="1">Cell outer membrane</location>
        <topology evidence="1">Multi-pass membrane protein</topology>
    </subcellularLocation>
</comment>
<protein>
    <submittedName>
        <fullName evidence="12">Fimbrial biogenesis outer membrane usher protein</fullName>
    </submittedName>
</protein>
<keyword evidence="6" id="KW-0812">Transmembrane</keyword>
<dbReference type="AlphaFoldDB" id="A0AAP9U5T0"/>
<dbReference type="Proteomes" id="UP000514462">
    <property type="component" value="Chromosome"/>
</dbReference>
<dbReference type="SUPFAM" id="SSF141729">
    <property type="entry name" value="FimD N-terminal domain-like"/>
    <property type="match status" value="1"/>
</dbReference>
<dbReference type="GO" id="GO:0009297">
    <property type="term" value="P:pilus assembly"/>
    <property type="evidence" value="ECO:0007669"/>
    <property type="project" value="InterPro"/>
</dbReference>
<evidence type="ECO:0000256" key="9">
    <source>
        <dbReference type="ARBA" id="ARBA00023237"/>
    </source>
</evidence>
<dbReference type="InterPro" id="IPR000015">
    <property type="entry name" value="Fimb_usher"/>
</dbReference>
<reference evidence="13" key="1">
    <citation type="submission" date="2020-06" db="EMBL/GenBank/DDBJ databases">
        <title>REHAB project genomes.</title>
        <authorList>
            <person name="Shaw L.P."/>
        </authorList>
    </citation>
    <scope>NUCLEOTIDE SEQUENCE [LARGE SCALE GENOMIC DNA]</scope>
    <source>
        <strain evidence="13">RHBSTW-00938</strain>
    </source>
</reference>
<dbReference type="InterPro" id="IPR042186">
    <property type="entry name" value="FimD_plug_dom"/>
</dbReference>
<dbReference type="InterPro" id="IPR043142">
    <property type="entry name" value="PapC-like_C_sf"/>
</dbReference>
<comment type="similarity">
    <text evidence="2">Belongs to the fimbrial export usher family.</text>
</comment>
<dbReference type="Gene3D" id="3.10.20.410">
    <property type="match status" value="1"/>
</dbReference>
<evidence type="ECO:0000256" key="6">
    <source>
        <dbReference type="ARBA" id="ARBA00022692"/>
    </source>
</evidence>
<dbReference type="PANTHER" id="PTHR30451">
    <property type="entry name" value="OUTER MEMBRANE USHER PROTEIN"/>
    <property type="match status" value="1"/>
</dbReference>
<dbReference type="EMBL" id="CP055904">
    <property type="protein sequence ID" value="QMR39607.1"/>
    <property type="molecule type" value="Genomic_DNA"/>
</dbReference>
<feature type="domain" description="PapC-like C-terminal" evidence="10">
    <location>
        <begin position="776"/>
        <end position="845"/>
    </location>
</feature>
<sequence>MIMAWQGKNIPQSYSSITLFQTPGYIGVAFLLYVTTLSSGAQAGEYFNPHLLEVTESSATAVDLSWLSQDTIPPGSYNLDIYINDKYISSEVVEFKKNTDNQQIKVQPCIDVELLRSWSINTERYPQLADMATHCARLSVIPGLEYSVSLSQQRLALSVPQAALLNRPGDYVPEEQWQQGINAGLLNYSLSGQWNTPRHGGSATESQFASLQPGINLGPWRLRNYSTFDHGDDGSHWQSVYSYLARDIHTLRSQFVLGNTYTSSGIYDSMNFTGLQLSSDKEMLPDSLHGFAPTIKGIARTTAEVTVYQNGYSIYKTTVAPGAFEIKDLYSTGSAGDLNVNIKESDGSEQNFIVPYASLAILQREGQLDYAFSSGKTRATSSGDKEYNFIQSTAAYGVSSNITLYAGLQQAEDKYTNILMGSGFNLGSIGALSFDASQSLADIKQNETRSTLSQKKGQSLRLRFSKSFIRTGTNFSVAGYRYSTAGYYSFQDFIDNTSNDRDCCTLNGRKKGRFDASISQSLFGYGSLSLSLVNETYWDSSRMESLGIGYSGSVGKVSYFINYSYNRNVQSSENSTEAKPDSDTLVSLTLSLPLGESLSSNYSMSSGRTSDTTHSVGLNGMMLADRSLNWNIQQGYNASNKSTSGNIGVDYQSSRGDISGGYGYDHYSNHYNYSLRGGMIAHAGGLTLSRFLGESSALIATPGVGNVAVRGQTNVTTDSTGYAIVPYIRPYHINNLSLDEQQIAGAEIDNVVKNVVPTRNAIVRVQYDTYIGAKAMVTLKTQTGVAPFGAIVTLENQPQRRQDIRSNIVGDDGQAYMTGLQQKGTMLVKWGEGDNEQCRANYDLTGRGKKQEIIFYQTLCH</sequence>
<evidence type="ECO:0000256" key="7">
    <source>
        <dbReference type="ARBA" id="ARBA00022729"/>
    </source>
</evidence>
<dbReference type="FunFam" id="2.60.40.3110:FF:000001">
    <property type="entry name" value="Putative fimbrial outer membrane usher"/>
    <property type="match status" value="1"/>
</dbReference>
<evidence type="ECO:0000256" key="4">
    <source>
        <dbReference type="ARBA" id="ARBA00022452"/>
    </source>
</evidence>
<proteinExistence type="inferred from homology"/>
<evidence type="ECO:0000256" key="3">
    <source>
        <dbReference type="ARBA" id="ARBA00022448"/>
    </source>
</evidence>
<keyword evidence="5" id="KW-1029">Fimbrium biogenesis</keyword>
<keyword evidence="9" id="KW-0998">Cell outer membrane</keyword>
<dbReference type="Gene3D" id="2.60.40.2610">
    <property type="entry name" value="Outer membrane usher protein FimD, plug domain"/>
    <property type="match status" value="1"/>
</dbReference>
<keyword evidence="4" id="KW-1134">Transmembrane beta strand</keyword>
<feature type="domain" description="PapC N-terminal" evidence="11">
    <location>
        <begin position="46"/>
        <end position="191"/>
    </location>
</feature>
<evidence type="ECO:0000256" key="2">
    <source>
        <dbReference type="ARBA" id="ARBA00008064"/>
    </source>
</evidence>
<dbReference type="Pfam" id="PF13954">
    <property type="entry name" value="PapC_N"/>
    <property type="match status" value="1"/>
</dbReference>
<keyword evidence="8" id="KW-0472">Membrane</keyword>
<organism evidence="12 13">
    <name type="scientific">Klebsiella aerogenes</name>
    <name type="common">Enterobacter aerogenes</name>
    <dbReference type="NCBI Taxonomy" id="548"/>
    <lineage>
        <taxon>Bacteria</taxon>
        <taxon>Pseudomonadati</taxon>
        <taxon>Pseudomonadota</taxon>
        <taxon>Gammaproteobacteria</taxon>
        <taxon>Enterobacterales</taxon>
        <taxon>Enterobacteriaceae</taxon>
        <taxon>Klebsiella/Raoultella group</taxon>
        <taxon>Klebsiella</taxon>
    </lineage>
</organism>
<gene>
    <name evidence="12" type="ORF">HV331_08920</name>
</gene>